<evidence type="ECO:0000313" key="3">
    <source>
        <dbReference type="EMBL" id="TMR27103.1"/>
    </source>
</evidence>
<dbReference type="InterPro" id="IPR050471">
    <property type="entry name" value="AB_hydrolase"/>
</dbReference>
<feature type="region of interest" description="Disordered" evidence="1">
    <location>
        <begin position="1"/>
        <end position="33"/>
    </location>
</feature>
<dbReference type="PANTHER" id="PTHR43433">
    <property type="entry name" value="HYDROLASE, ALPHA/BETA FOLD FAMILY PROTEIN"/>
    <property type="match status" value="1"/>
</dbReference>
<dbReference type="Proteomes" id="UP000306628">
    <property type="component" value="Unassembled WGS sequence"/>
</dbReference>
<dbReference type="GO" id="GO:0016787">
    <property type="term" value="F:hydrolase activity"/>
    <property type="evidence" value="ECO:0007669"/>
    <property type="project" value="UniProtKB-KW"/>
</dbReference>
<proteinExistence type="predicted"/>
<dbReference type="Gene3D" id="3.40.50.1820">
    <property type="entry name" value="alpha/beta hydrolase"/>
    <property type="match status" value="1"/>
</dbReference>
<evidence type="ECO:0000256" key="1">
    <source>
        <dbReference type="SAM" id="MobiDB-lite"/>
    </source>
</evidence>
<organism evidence="3 4">
    <name type="scientific">Nonomuraea zeae</name>
    <dbReference type="NCBI Taxonomy" id="1642303"/>
    <lineage>
        <taxon>Bacteria</taxon>
        <taxon>Bacillati</taxon>
        <taxon>Actinomycetota</taxon>
        <taxon>Actinomycetes</taxon>
        <taxon>Streptosporangiales</taxon>
        <taxon>Streptosporangiaceae</taxon>
        <taxon>Nonomuraea</taxon>
    </lineage>
</organism>
<dbReference type="SUPFAM" id="SSF53474">
    <property type="entry name" value="alpha/beta-Hydrolases"/>
    <property type="match status" value="1"/>
</dbReference>
<dbReference type="AlphaFoldDB" id="A0A5S4G287"/>
<dbReference type="InterPro" id="IPR000073">
    <property type="entry name" value="AB_hydrolase_1"/>
</dbReference>
<sequence length="331" mass="35524">MSGIPQQHRADEITDTTAPRTGRRAPRLTPAGERDLALARVGAQTVEYRMHGDGPGTVLVFHGGHMRAQLALGEDVFTDAGMRVLIPSRPGYGRTPVNGPSTGPTTGAGTVADFTDTIAHLCRDLGVDQVAAVVGISAGGRTALTMAARHPDLVQRVILQSPVGFLPWPDRRTRLGGRILFHPGIEAVTWALVRTAIRFAPEPALRLLTRDLSLLPVGQVRAQLSAADRVTLTHLYTSMRSGHGFVADMLPVADCTAHISQPALIIATRNDRSVPFSHARSLAAAIARAELMESRADSHMIWFAPDYPAITAQIRAFLLTDHHTADGHVNA</sequence>
<dbReference type="InterPro" id="IPR029058">
    <property type="entry name" value="AB_hydrolase_fold"/>
</dbReference>
<name>A0A5S4G287_9ACTN</name>
<dbReference type="Pfam" id="PF00561">
    <property type="entry name" value="Abhydrolase_1"/>
    <property type="match status" value="1"/>
</dbReference>
<dbReference type="RefSeq" id="WP_138695073.1">
    <property type="nucleotide sequence ID" value="NZ_JBHSAZ010000043.1"/>
</dbReference>
<accession>A0A5S4G287</accession>
<reference evidence="3 4" key="1">
    <citation type="submission" date="2019-05" db="EMBL/GenBank/DDBJ databases">
        <title>Draft genome sequence of Nonomuraea zeae DSM 100528.</title>
        <authorList>
            <person name="Saricaoglu S."/>
            <person name="Isik K."/>
        </authorList>
    </citation>
    <scope>NUCLEOTIDE SEQUENCE [LARGE SCALE GENOMIC DNA]</scope>
    <source>
        <strain evidence="3 4">DSM 100528</strain>
    </source>
</reference>
<dbReference type="OrthoDB" id="3249793at2"/>
<evidence type="ECO:0000313" key="4">
    <source>
        <dbReference type="Proteomes" id="UP000306628"/>
    </source>
</evidence>
<dbReference type="PRINTS" id="PR00111">
    <property type="entry name" value="ABHYDROLASE"/>
</dbReference>
<keyword evidence="3" id="KW-0378">Hydrolase</keyword>
<dbReference type="EMBL" id="VCKX01000177">
    <property type="protein sequence ID" value="TMR27103.1"/>
    <property type="molecule type" value="Genomic_DNA"/>
</dbReference>
<evidence type="ECO:0000259" key="2">
    <source>
        <dbReference type="Pfam" id="PF00561"/>
    </source>
</evidence>
<protein>
    <submittedName>
        <fullName evidence="3">Alpha/beta hydrolase</fullName>
    </submittedName>
</protein>
<comment type="caution">
    <text evidence="3">The sequence shown here is derived from an EMBL/GenBank/DDBJ whole genome shotgun (WGS) entry which is preliminary data.</text>
</comment>
<gene>
    <name evidence="3" type="ORF">ETD85_40165</name>
</gene>
<dbReference type="PANTHER" id="PTHR43433:SF5">
    <property type="entry name" value="AB HYDROLASE-1 DOMAIN-CONTAINING PROTEIN"/>
    <property type="match status" value="1"/>
</dbReference>
<keyword evidence="4" id="KW-1185">Reference proteome</keyword>
<feature type="domain" description="AB hydrolase-1" evidence="2">
    <location>
        <begin position="58"/>
        <end position="300"/>
    </location>
</feature>